<dbReference type="AlphaFoldDB" id="A0AAV3ZKF0"/>
<protein>
    <submittedName>
        <fullName evidence="1">Uncharacterized protein</fullName>
    </submittedName>
</protein>
<sequence>MLSLNDDVIHTAAVDHGAQYASANQTGIAPDGRGRNLVHCCIRMRAKIAELKIDRSNTLPPEWFWQYGGRSDTLRAIGADSYLALGRAFVQRLLSQSLCLK</sequence>
<dbReference type="EMBL" id="BLXT01002484">
    <property type="protein sequence ID" value="GFN95016.1"/>
    <property type="molecule type" value="Genomic_DNA"/>
</dbReference>
<name>A0AAV3ZKF0_9GAST</name>
<comment type="caution">
    <text evidence="1">The sequence shown here is derived from an EMBL/GenBank/DDBJ whole genome shotgun (WGS) entry which is preliminary data.</text>
</comment>
<gene>
    <name evidence="1" type="ORF">PoB_002152200</name>
</gene>
<dbReference type="Proteomes" id="UP000735302">
    <property type="component" value="Unassembled WGS sequence"/>
</dbReference>
<reference evidence="1 2" key="1">
    <citation type="journal article" date="2021" name="Elife">
        <title>Chloroplast acquisition without the gene transfer in kleptoplastic sea slugs, Plakobranchus ocellatus.</title>
        <authorList>
            <person name="Maeda T."/>
            <person name="Takahashi S."/>
            <person name="Yoshida T."/>
            <person name="Shimamura S."/>
            <person name="Takaki Y."/>
            <person name="Nagai Y."/>
            <person name="Toyoda A."/>
            <person name="Suzuki Y."/>
            <person name="Arimoto A."/>
            <person name="Ishii H."/>
            <person name="Satoh N."/>
            <person name="Nishiyama T."/>
            <person name="Hasebe M."/>
            <person name="Maruyama T."/>
            <person name="Minagawa J."/>
            <person name="Obokata J."/>
            <person name="Shigenobu S."/>
        </authorList>
    </citation>
    <scope>NUCLEOTIDE SEQUENCE [LARGE SCALE GENOMIC DNA]</scope>
</reference>
<keyword evidence="2" id="KW-1185">Reference proteome</keyword>
<organism evidence="1 2">
    <name type="scientific">Plakobranchus ocellatus</name>
    <dbReference type="NCBI Taxonomy" id="259542"/>
    <lineage>
        <taxon>Eukaryota</taxon>
        <taxon>Metazoa</taxon>
        <taxon>Spiralia</taxon>
        <taxon>Lophotrochozoa</taxon>
        <taxon>Mollusca</taxon>
        <taxon>Gastropoda</taxon>
        <taxon>Heterobranchia</taxon>
        <taxon>Euthyneura</taxon>
        <taxon>Panpulmonata</taxon>
        <taxon>Sacoglossa</taxon>
        <taxon>Placobranchoidea</taxon>
        <taxon>Plakobranchidae</taxon>
        <taxon>Plakobranchus</taxon>
    </lineage>
</organism>
<accession>A0AAV3ZKF0</accession>
<evidence type="ECO:0000313" key="2">
    <source>
        <dbReference type="Proteomes" id="UP000735302"/>
    </source>
</evidence>
<evidence type="ECO:0000313" key="1">
    <source>
        <dbReference type="EMBL" id="GFN95016.1"/>
    </source>
</evidence>
<proteinExistence type="predicted"/>